<dbReference type="NCBIfam" id="NF010029">
    <property type="entry name" value="PRK13504.1"/>
    <property type="match status" value="1"/>
</dbReference>
<proteinExistence type="inferred from homology"/>
<dbReference type="GeneID" id="5890740"/>
<dbReference type="EMBL" id="CH991550">
    <property type="protein sequence ID" value="EDQ89610.1"/>
    <property type="molecule type" value="Genomic_DNA"/>
</dbReference>
<dbReference type="GO" id="GO:0010181">
    <property type="term" value="F:FMN binding"/>
    <property type="evidence" value="ECO:0007669"/>
    <property type="project" value="InterPro"/>
</dbReference>
<dbReference type="Pfam" id="PF01077">
    <property type="entry name" value="NIR_SIR"/>
    <property type="match status" value="1"/>
</dbReference>
<keyword evidence="8" id="KW-0349">Heme</keyword>
<dbReference type="SUPFAM" id="SSF52922">
    <property type="entry name" value="TK C-terminal domain-like"/>
    <property type="match status" value="1"/>
</dbReference>
<evidence type="ECO:0000256" key="4">
    <source>
        <dbReference type="ARBA" id="ARBA00010429"/>
    </source>
</evidence>
<comment type="catalytic activity">
    <reaction evidence="15">
        <text>hydrogen sulfide + 3 NADP(+) + 3 H2O = sulfite + 3 NADPH + 4 H(+)</text>
        <dbReference type="Rhea" id="RHEA:13801"/>
        <dbReference type="ChEBI" id="CHEBI:15377"/>
        <dbReference type="ChEBI" id="CHEBI:15378"/>
        <dbReference type="ChEBI" id="CHEBI:17359"/>
        <dbReference type="ChEBI" id="CHEBI:29919"/>
        <dbReference type="ChEBI" id="CHEBI:57783"/>
        <dbReference type="ChEBI" id="CHEBI:58349"/>
        <dbReference type="EC" id="1.8.1.2"/>
    </reaction>
</comment>
<keyword evidence="18" id="KW-1185">Reference proteome</keyword>
<dbReference type="GO" id="GO:0004783">
    <property type="term" value="F:sulfite reductase (NADPH) activity"/>
    <property type="evidence" value="ECO:0007669"/>
    <property type="project" value="UniProtKB-EC"/>
</dbReference>
<comment type="similarity">
    <text evidence="4">Belongs to the nitrite and sulfite reductase 4Fe-4S domain family.</text>
</comment>
<reference evidence="17 18" key="1">
    <citation type="journal article" date="2008" name="Nature">
        <title>The genome of the choanoflagellate Monosiga brevicollis and the origin of metazoans.</title>
        <authorList>
            <consortium name="JGI Sequencing"/>
            <person name="King N."/>
            <person name="Westbrook M.J."/>
            <person name="Young S.L."/>
            <person name="Kuo A."/>
            <person name="Abedin M."/>
            <person name="Chapman J."/>
            <person name="Fairclough S."/>
            <person name="Hellsten U."/>
            <person name="Isogai Y."/>
            <person name="Letunic I."/>
            <person name="Marr M."/>
            <person name="Pincus D."/>
            <person name="Putnam N."/>
            <person name="Rokas A."/>
            <person name="Wright K.J."/>
            <person name="Zuzow R."/>
            <person name="Dirks W."/>
            <person name="Good M."/>
            <person name="Goodstein D."/>
            <person name="Lemons D."/>
            <person name="Li W."/>
            <person name="Lyons J.B."/>
            <person name="Morris A."/>
            <person name="Nichols S."/>
            <person name="Richter D.J."/>
            <person name="Salamov A."/>
            <person name="Bork P."/>
            <person name="Lim W.A."/>
            <person name="Manning G."/>
            <person name="Miller W.T."/>
            <person name="McGinnis W."/>
            <person name="Shapiro H."/>
            <person name="Tjian R."/>
            <person name="Grigoriev I.V."/>
            <person name="Rokhsar D."/>
        </authorList>
    </citation>
    <scope>NUCLEOTIDE SEQUENCE [LARGE SCALE GENOMIC DNA]</scope>
    <source>
        <strain evidence="18">MX1 / ATCC 50154</strain>
    </source>
</reference>
<dbReference type="InterPro" id="IPR029039">
    <property type="entry name" value="Flavoprotein-like_sf"/>
</dbReference>
<keyword evidence="6" id="KW-0004">4Fe-4S</keyword>
<evidence type="ECO:0000256" key="7">
    <source>
        <dbReference type="ARBA" id="ARBA00022605"/>
    </source>
</evidence>
<dbReference type="InterPro" id="IPR036136">
    <property type="entry name" value="Nit/Sulf_reduc_fer-like_dom_sf"/>
</dbReference>
<dbReference type="GO" id="GO:0051539">
    <property type="term" value="F:4 iron, 4 sulfur cluster binding"/>
    <property type="evidence" value="ECO:0007669"/>
    <property type="project" value="UniProtKB-KW"/>
</dbReference>
<evidence type="ECO:0000256" key="12">
    <source>
        <dbReference type="ARBA" id="ARBA00023004"/>
    </source>
</evidence>
<keyword evidence="10" id="KW-0521">NADP</keyword>
<dbReference type="PROSITE" id="PS00365">
    <property type="entry name" value="NIR_SIR"/>
    <property type="match status" value="1"/>
</dbReference>
<dbReference type="GO" id="GO:0046872">
    <property type="term" value="F:metal ion binding"/>
    <property type="evidence" value="ECO:0007669"/>
    <property type="project" value="UniProtKB-KW"/>
</dbReference>
<dbReference type="SUPFAM" id="SSF55124">
    <property type="entry name" value="Nitrite/Sulfite reductase N-terminal domain-like"/>
    <property type="match status" value="2"/>
</dbReference>
<comment type="cofactor">
    <cofactor evidence="1">
        <name>siroheme</name>
        <dbReference type="ChEBI" id="CHEBI:60052"/>
    </cofactor>
</comment>
<accession>A9UYI0</accession>
<dbReference type="SUPFAM" id="SSF52518">
    <property type="entry name" value="Thiamin diphosphate-binding fold (THDP-binding)"/>
    <property type="match status" value="1"/>
</dbReference>
<dbReference type="GO" id="GO:0000103">
    <property type="term" value="P:sulfate assimilation"/>
    <property type="evidence" value="ECO:0000318"/>
    <property type="project" value="GO_Central"/>
</dbReference>
<evidence type="ECO:0000256" key="10">
    <source>
        <dbReference type="ARBA" id="ARBA00022857"/>
    </source>
</evidence>
<dbReference type="GO" id="GO:0020037">
    <property type="term" value="F:heme binding"/>
    <property type="evidence" value="ECO:0007669"/>
    <property type="project" value="InterPro"/>
</dbReference>
<dbReference type="OMA" id="YGSYTQV"/>
<dbReference type="Pfam" id="PF00258">
    <property type="entry name" value="Flavodoxin_1"/>
    <property type="match status" value="1"/>
</dbReference>
<evidence type="ECO:0000313" key="18">
    <source>
        <dbReference type="Proteomes" id="UP000001357"/>
    </source>
</evidence>
<dbReference type="GO" id="GO:0019344">
    <property type="term" value="P:cysteine biosynthetic process"/>
    <property type="evidence" value="ECO:0007669"/>
    <property type="project" value="UniProtKB-KW"/>
</dbReference>
<dbReference type="EC" id="1.8.1.2" evidence="5"/>
<comment type="pathway">
    <text evidence="3">Sulfur metabolism; hydrogen sulfide biosynthesis; hydrogen sulfide from sulfite (NADPH route): step 1/1.</text>
</comment>
<comment type="cofactor">
    <cofactor evidence="2">
        <name>[4Fe-4S] cluster</name>
        <dbReference type="ChEBI" id="CHEBI:49883"/>
    </cofactor>
</comment>
<dbReference type="STRING" id="81824.A9UYI0"/>
<dbReference type="Gene3D" id="3.40.920.10">
    <property type="entry name" value="Pyruvate-ferredoxin oxidoreductase, PFOR, domain III"/>
    <property type="match status" value="1"/>
</dbReference>
<dbReference type="GO" id="GO:0009337">
    <property type="term" value="C:sulfite reductase complex (NADPH)"/>
    <property type="evidence" value="ECO:0000318"/>
    <property type="project" value="GO_Central"/>
</dbReference>
<dbReference type="PANTHER" id="PTHR11493:SF47">
    <property type="entry name" value="SULFITE REDUCTASE [NADPH] SUBUNIT BETA"/>
    <property type="match status" value="1"/>
</dbReference>
<evidence type="ECO:0000259" key="16">
    <source>
        <dbReference type="PROSITE" id="PS50902"/>
    </source>
</evidence>
<gene>
    <name evidence="17" type="ORF">MONBRDRAFT_32277</name>
</gene>
<dbReference type="Pfam" id="PF03460">
    <property type="entry name" value="NIR_SIR_ferr"/>
    <property type="match status" value="2"/>
</dbReference>
<dbReference type="HAMAP" id="MF_01540">
    <property type="entry name" value="CysI"/>
    <property type="match status" value="1"/>
</dbReference>
<evidence type="ECO:0000256" key="6">
    <source>
        <dbReference type="ARBA" id="ARBA00022485"/>
    </source>
</evidence>
<keyword evidence="7" id="KW-0028">Amino-acid biosynthesis</keyword>
<dbReference type="FunFam" id="3.30.413.10:FF:000004">
    <property type="entry name" value="Sulfite reductase [NADPH] hemoprotein beta-component"/>
    <property type="match status" value="1"/>
</dbReference>
<dbReference type="InterPro" id="IPR006067">
    <property type="entry name" value="NO2/SO3_Rdtase_4Fe4S_dom"/>
</dbReference>
<dbReference type="eggNOG" id="KOG0560">
    <property type="taxonomic scope" value="Eukaryota"/>
</dbReference>
<dbReference type="InterPro" id="IPR011786">
    <property type="entry name" value="CysI"/>
</dbReference>
<evidence type="ECO:0000256" key="15">
    <source>
        <dbReference type="ARBA" id="ARBA00052219"/>
    </source>
</evidence>
<evidence type="ECO:0000256" key="13">
    <source>
        <dbReference type="ARBA" id="ARBA00023014"/>
    </source>
</evidence>
<evidence type="ECO:0000313" key="17">
    <source>
        <dbReference type="EMBL" id="EDQ89610.1"/>
    </source>
</evidence>
<dbReference type="Proteomes" id="UP000001357">
    <property type="component" value="Unassembled WGS sequence"/>
</dbReference>
<sequence length="1693" mass="184010">MADTVMTAPHNPTTASTAQLIADWAASQRVNLDHCVPQILPLARRGGLAAGELQLATAEGQHSSIHVGSDRLFELASELIDLPAKRVPIVVDIAIGNSAGTDAPFTASYNQLAAARSAGAPLIISDNAQQAHDAALVAHLFAKTARSLCITATNGVDVAASCRGIETATEAGLQLLLQSAEGVASDLPASGLLTVEQTIKGLRAAMEGVQSFTSRRQRFFDYYGSELATVVLVASGPGAANLTAAVKLLGRKSLPIGLLVVRVVRPWSHADFAEALPATAQQFVVVDVTSPEDKQASKALYLDVAASLGLANRPGQIKLQNHATNATGQGISSQGLRSILRAALSFIVDVASIPSLLASPAAAVADTSVVSLYEFTRPTRPMIERAAAMAKLGAGAATVQMSTDSDAAPHVLISNILLGPEDEHDGHTDGGVSRDVVVITDPAILFLRRYRVFDSLATGAVVVINSDWSPASVAAKIPAHAQQALVDSKAQLLLVDATQLVSGGSYEAQALALTAAGLLNTKNGRSLAKQLLKSLAPRLAGDEGARLEAALPTLEARLAQEDALIPAASALQSTEVANDHTVDAAHLVPYHLAEGLRTGREEGLDASYQALLNTLFGKRTVVADAGSTNSLFHETYAPGSAAQQKVQELFQGNTEFTFGVYLARIQQREKLADLVATACRSTTALPSALRTALNQWHANRDNSQTCAQLADDIVRRLESTPHTEEPLRSIYELREHLVKPSKWIVGGDDWSRDIGYSGLHHVLASRENVNVIIPETALYTQPQPSQRAALNTKKDIGLYAMNYGTAYVASIALYENPSQATTALCEADAYDGPSIIIAYAPRPTNSNEPREQQQIRESHEAVERGLWPLFRWNPAWEKAGRDAFVLDSSKLRKDLADFVERESQLSLLTRDTPLLSHGLADSSALRLQNKRMELLSQGGGRRKIDMRILVLYGSDSGNGSGLAEKLAKKAEMRGVVTVRAAEANAVTLEELADEEVVIFILSTAGQGEMCGNAVNFWNALKKAKGGVNHLKYAVFGLGDSQYWGKNTADSARYYCKPARDLDSKMAALGAERLVELGMGDDQHENGFSGGWVPWEAEVFEVLNVPAVEGETEITGKVLKDESIKEESGYLRGHIMRSLADQSTAAMLPEDTKLTKFHGIYQQDDRDLRPHLEAEGKERAYSFMVRVGIPGGVCTPEQYLLMDSLSESHANSTLKLTTRQAFQLHGVLKWNLKAAIREINIGLMDTLAACGDVCRNVMASPNPYESEVHAEVLDFARRLSAHLKPQTTAYHEIWLDKKMVAGEAHTDVEPLYGQSYLPRKFKVAIAVPPMNDVDVFAHCLGYIAVVENKRLVGWNVSIGGGMGTTHGNVKTYPRLADLMGFCTPEQAIKVGEAVMLVQRDYGDRVNRKHARLKYTLEDHGMDWYRAKVEEHCGFKLQAARPFTFESNMDRMGWSQGYDGRFCYGMFIENGRIRDTDSYKLKTALRELAQLHQGDFRLTANQNLIIGGVTAEARPKIEALLKRYNIDNTRHSGLRLNSMACVALPTCALAMAESERYLPVLIDRIDEILTRNKLASDSIMIRMSGCPNGCSRPFMAEIAMVGKAPGAYNLYLGGGYAGNRLSKIYRDSASEEDILRILDELISRYARERLNNEHFGDWVIRANIVAPTLAGRLFHETDAAVNEIQTYSGTRQIYW</sequence>
<dbReference type="InterPro" id="IPR029061">
    <property type="entry name" value="THDP-binding"/>
</dbReference>
<keyword evidence="13" id="KW-0411">Iron-sulfur</keyword>
<evidence type="ECO:0000256" key="3">
    <source>
        <dbReference type="ARBA" id="ARBA00004774"/>
    </source>
</evidence>
<dbReference type="Gene3D" id="3.30.413.10">
    <property type="entry name" value="Sulfite Reductase Hemoprotein, domain 1"/>
    <property type="match status" value="2"/>
</dbReference>
<name>A9UYI0_MONBE</name>
<dbReference type="PROSITE" id="PS50902">
    <property type="entry name" value="FLAVODOXIN_LIKE"/>
    <property type="match status" value="1"/>
</dbReference>
<dbReference type="InterPro" id="IPR005117">
    <property type="entry name" value="NiRdtase/SiRdtase_haem-b_fer"/>
</dbReference>
<dbReference type="PRINTS" id="PR00397">
    <property type="entry name" value="SIROHAEM"/>
</dbReference>
<dbReference type="InterPro" id="IPR002869">
    <property type="entry name" value="Pyrv_flavodox_OxRed_cen"/>
</dbReference>
<keyword evidence="11" id="KW-0560">Oxidoreductase</keyword>
<dbReference type="SUPFAM" id="SSF53323">
    <property type="entry name" value="Pyruvate-ferredoxin oxidoreductase, PFOR, domain III"/>
    <property type="match status" value="1"/>
</dbReference>
<keyword evidence="14" id="KW-0198">Cysteine biosynthesis</keyword>
<protein>
    <recommendedName>
        <fullName evidence="5">assimilatory sulfite reductase (NADPH)</fullName>
        <ecNumber evidence="5">1.8.1.2</ecNumber>
    </recommendedName>
</protein>
<dbReference type="InterPro" id="IPR006066">
    <property type="entry name" value="NO2/SO3_Rdtase_FeS/sirohaem_BS"/>
</dbReference>
<dbReference type="Gene3D" id="3.40.50.360">
    <property type="match status" value="1"/>
</dbReference>
<dbReference type="KEGG" id="mbr:MONBRDRAFT_32277"/>
<evidence type="ECO:0000256" key="5">
    <source>
        <dbReference type="ARBA" id="ARBA00012604"/>
    </source>
</evidence>
<dbReference type="Gene3D" id="3.40.50.920">
    <property type="match status" value="1"/>
</dbReference>
<evidence type="ECO:0000256" key="9">
    <source>
        <dbReference type="ARBA" id="ARBA00022723"/>
    </source>
</evidence>
<dbReference type="Gene3D" id="3.40.50.970">
    <property type="match status" value="2"/>
</dbReference>
<evidence type="ECO:0000256" key="1">
    <source>
        <dbReference type="ARBA" id="ARBA00001929"/>
    </source>
</evidence>
<evidence type="ECO:0000256" key="2">
    <source>
        <dbReference type="ARBA" id="ARBA00001966"/>
    </source>
</evidence>
<dbReference type="InterPro" id="IPR045169">
    <property type="entry name" value="NO2/SO3_Rdtase_4Fe4S_prot"/>
</dbReference>
<dbReference type="InterPro" id="IPR008254">
    <property type="entry name" value="Flavodoxin/NO_synth"/>
</dbReference>
<dbReference type="InParanoid" id="A9UYI0"/>
<dbReference type="FunFam" id="3.30.413.10:FF:000003">
    <property type="entry name" value="Sulfite reductase [NADPH] hemoprotein beta-component"/>
    <property type="match status" value="1"/>
</dbReference>
<keyword evidence="12" id="KW-0408">Iron</keyword>
<evidence type="ECO:0000256" key="14">
    <source>
        <dbReference type="ARBA" id="ARBA00023192"/>
    </source>
</evidence>
<dbReference type="PRINTS" id="PR00369">
    <property type="entry name" value="FLAVODOXIN"/>
</dbReference>
<dbReference type="FunFam" id="3.40.50.360:FF:000016">
    <property type="entry name" value="Sulfite reductase subunit beta"/>
    <property type="match status" value="1"/>
</dbReference>
<dbReference type="InterPro" id="IPR001094">
    <property type="entry name" value="Flavdoxin-like"/>
</dbReference>
<keyword evidence="9" id="KW-0479">Metal-binding</keyword>
<dbReference type="InterPro" id="IPR009014">
    <property type="entry name" value="Transketo_C/PFOR_II"/>
</dbReference>
<feature type="domain" description="Flavodoxin-like" evidence="16">
    <location>
        <begin position="948"/>
        <end position="1099"/>
    </location>
</feature>
<dbReference type="PANTHER" id="PTHR11493">
    <property type="entry name" value="SULFITE REDUCTASE [NADPH] SUBUNIT BETA-RELATED"/>
    <property type="match status" value="1"/>
</dbReference>
<organism evidence="17 18">
    <name type="scientific">Monosiga brevicollis</name>
    <name type="common">Choanoflagellate</name>
    <dbReference type="NCBI Taxonomy" id="81824"/>
    <lineage>
        <taxon>Eukaryota</taxon>
        <taxon>Choanoflagellata</taxon>
        <taxon>Craspedida</taxon>
        <taxon>Salpingoecidae</taxon>
        <taxon>Monosiga</taxon>
    </lineage>
</organism>
<dbReference type="RefSeq" id="XP_001745639.1">
    <property type="nucleotide sequence ID" value="XM_001745587.1"/>
</dbReference>
<evidence type="ECO:0000256" key="8">
    <source>
        <dbReference type="ARBA" id="ARBA00022617"/>
    </source>
</evidence>
<dbReference type="GO" id="GO:0050661">
    <property type="term" value="F:NADP binding"/>
    <property type="evidence" value="ECO:0007669"/>
    <property type="project" value="InterPro"/>
</dbReference>
<dbReference type="SUPFAM" id="SSF56014">
    <property type="entry name" value="Nitrite and sulphite reductase 4Fe-4S domain-like"/>
    <property type="match status" value="2"/>
</dbReference>
<dbReference type="SUPFAM" id="SSF52218">
    <property type="entry name" value="Flavoproteins"/>
    <property type="match status" value="1"/>
</dbReference>
<dbReference type="InterPro" id="IPR045854">
    <property type="entry name" value="NO2/SO3_Rdtase_4Fe4S_sf"/>
</dbReference>
<evidence type="ECO:0000256" key="11">
    <source>
        <dbReference type="ARBA" id="ARBA00023002"/>
    </source>
</evidence>